<reference evidence="5 6" key="1">
    <citation type="submission" date="2020-03" db="EMBL/GenBank/DDBJ databases">
        <title>Metabolic flexibility allows generalist bacteria to become dominant in a frequently disturbed ecosystem.</title>
        <authorList>
            <person name="Chen Y.-J."/>
            <person name="Leung P.M."/>
            <person name="Bay S.K."/>
            <person name="Hugenholtz P."/>
            <person name="Kessler A.J."/>
            <person name="Shelley G."/>
            <person name="Waite D.W."/>
            <person name="Cook P.L."/>
            <person name="Greening C."/>
        </authorList>
    </citation>
    <scope>NUCLEOTIDE SEQUENCE [LARGE SCALE GENOMIC DNA]</scope>
    <source>
        <strain evidence="5">SS_bin_28</strain>
    </source>
</reference>
<proteinExistence type="inferred from homology"/>
<dbReference type="Proteomes" id="UP000547674">
    <property type="component" value="Unassembled WGS sequence"/>
</dbReference>
<dbReference type="GO" id="GO:0003677">
    <property type="term" value="F:DNA binding"/>
    <property type="evidence" value="ECO:0007669"/>
    <property type="project" value="UniProtKB-KW"/>
</dbReference>
<dbReference type="AlphaFoldDB" id="A0A7Y2E7A9"/>
<accession>A0A7Y2E7A9</accession>
<dbReference type="InterPro" id="IPR036388">
    <property type="entry name" value="WH-like_DNA-bd_sf"/>
</dbReference>
<organism evidence="5 6">
    <name type="scientific">Eiseniibacteriota bacterium</name>
    <dbReference type="NCBI Taxonomy" id="2212470"/>
    <lineage>
        <taxon>Bacteria</taxon>
        <taxon>Candidatus Eiseniibacteriota</taxon>
    </lineage>
</organism>
<keyword evidence="2" id="KW-0805">Transcription regulation</keyword>
<evidence type="ECO:0000256" key="2">
    <source>
        <dbReference type="ARBA" id="ARBA00023015"/>
    </source>
</evidence>
<dbReference type="PIRSF" id="PIRSF019455">
    <property type="entry name" value="CopR_AtkY"/>
    <property type="match status" value="1"/>
</dbReference>
<evidence type="ECO:0000256" key="3">
    <source>
        <dbReference type="ARBA" id="ARBA00023125"/>
    </source>
</evidence>
<dbReference type="Pfam" id="PF03965">
    <property type="entry name" value="Penicillinase_R"/>
    <property type="match status" value="1"/>
</dbReference>
<dbReference type="Gene3D" id="1.10.10.10">
    <property type="entry name" value="Winged helix-like DNA-binding domain superfamily/Winged helix DNA-binding domain"/>
    <property type="match status" value="1"/>
</dbReference>
<sequence length="129" mass="14626">MSENNQLSGLQLAIMRVLWDRGEATVADVHEVLHRDRGLAPTTVATILTRLEKRDLLSHRREGRQFIYKALVSEDEVRKSMVSELTDRVFQGNVAELVGHLLSEQEITAGDLEVVKQLIEKKAKTHPED</sequence>
<dbReference type="SUPFAM" id="SSF46785">
    <property type="entry name" value="Winged helix' DNA-binding domain"/>
    <property type="match status" value="1"/>
</dbReference>
<dbReference type="EMBL" id="JABDJR010000109">
    <property type="protein sequence ID" value="NNF05697.1"/>
    <property type="molecule type" value="Genomic_DNA"/>
</dbReference>
<evidence type="ECO:0000256" key="4">
    <source>
        <dbReference type="ARBA" id="ARBA00023163"/>
    </source>
</evidence>
<keyword evidence="3" id="KW-0238">DNA-binding</keyword>
<dbReference type="Gene3D" id="1.10.4040.10">
    <property type="entry name" value="Penicillinase repressor domain"/>
    <property type="match status" value="1"/>
</dbReference>
<evidence type="ECO:0000256" key="1">
    <source>
        <dbReference type="ARBA" id="ARBA00011046"/>
    </source>
</evidence>
<dbReference type="InterPro" id="IPR036390">
    <property type="entry name" value="WH_DNA-bd_sf"/>
</dbReference>
<evidence type="ECO:0000313" key="6">
    <source>
        <dbReference type="Proteomes" id="UP000547674"/>
    </source>
</evidence>
<name>A0A7Y2E7A9_UNCEI</name>
<dbReference type="GO" id="GO:0045892">
    <property type="term" value="P:negative regulation of DNA-templated transcription"/>
    <property type="evidence" value="ECO:0007669"/>
    <property type="project" value="InterPro"/>
</dbReference>
<comment type="caution">
    <text evidence="5">The sequence shown here is derived from an EMBL/GenBank/DDBJ whole genome shotgun (WGS) entry which is preliminary data.</text>
</comment>
<keyword evidence="4" id="KW-0804">Transcription</keyword>
<comment type="similarity">
    <text evidence="1">Belongs to the BlaI transcriptional regulatory family.</text>
</comment>
<protein>
    <submittedName>
        <fullName evidence="5">BlaI/MecI/CopY family transcriptional regulator</fullName>
    </submittedName>
</protein>
<evidence type="ECO:0000313" key="5">
    <source>
        <dbReference type="EMBL" id="NNF05697.1"/>
    </source>
</evidence>
<dbReference type="InterPro" id="IPR005650">
    <property type="entry name" value="BlaI_family"/>
</dbReference>
<gene>
    <name evidence="5" type="ORF">HKN21_02945</name>
</gene>